<evidence type="ECO:0008006" key="3">
    <source>
        <dbReference type="Google" id="ProtNLM"/>
    </source>
</evidence>
<proteinExistence type="predicted"/>
<dbReference type="AlphaFoldDB" id="A0A838ZHT9"/>
<evidence type="ECO:0000313" key="1">
    <source>
        <dbReference type="EMBL" id="MBA5628818.1"/>
    </source>
</evidence>
<name>A0A838ZHT9_9FLAO</name>
<dbReference type="EMBL" id="JACDZE010000001">
    <property type="protein sequence ID" value="MBA5628818.1"/>
    <property type="molecule type" value="Genomic_DNA"/>
</dbReference>
<accession>A0A838ZHT9</accession>
<organism evidence="1 2">
    <name type="scientific">Moheibacter lacus</name>
    <dbReference type="NCBI Taxonomy" id="2745851"/>
    <lineage>
        <taxon>Bacteria</taxon>
        <taxon>Pseudomonadati</taxon>
        <taxon>Bacteroidota</taxon>
        <taxon>Flavobacteriia</taxon>
        <taxon>Flavobacteriales</taxon>
        <taxon>Weeksellaceae</taxon>
        <taxon>Moheibacter</taxon>
    </lineage>
</organism>
<comment type="caution">
    <text evidence="1">The sequence shown here is derived from an EMBL/GenBank/DDBJ whole genome shotgun (WGS) entry which is preliminary data.</text>
</comment>
<reference evidence="1 2" key="1">
    <citation type="submission" date="2020-07" db="EMBL/GenBank/DDBJ databases">
        <title>Moheibacter lacus sp. nov., a member of the family Flavobacteriaceae isolated from freshwater lake sediment.</title>
        <authorList>
            <person name="Liu Y."/>
        </authorList>
    </citation>
    <scope>NUCLEOTIDE SEQUENCE [LARGE SCALE GENOMIC DNA]</scope>
    <source>
        <strain evidence="1 2">BDHS18</strain>
    </source>
</reference>
<evidence type="ECO:0000313" key="2">
    <source>
        <dbReference type="Proteomes" id="UP000552241"/>
    </source>
</evidence>
<dbReference type="RefSeq" id="WP_182042400.1">
    <property type="nucleotide sequence ID" value="NZ_JACDZE010000001.1"/>
</dbReference>
<protein>
    <recommendedName>
        <fullName evidence="3">Lipocalin-like domain-containing protein</fullName>
    </recommendedName>
</protein>
<dbReference type="Proteomes" id="UP000552241">
    <property type="component" value="Unassembled WGS sequence"/>
</dbReference>
<sequence length="175" mass="19108">MKKIAFALSLISTICLISCDPWEDDSYHETVQTGENVEIPGNWKLTSILLEEAFDFNGDGNATNNLMTETNCYANELMAFNADFSGVATSNSYANVIVNGDTYITECVPEVEETPFAWAQTQTTVSLTIDTQIVNATLSGDTLTFTIPEGFSANDGQPGGYTITQDIIMTYQKLP</sequence>
<gene>
    <name evidence="1" type="ORF">HU137_03420</name>
</gene>
<keyword evidence="2" id="KW-1185">Reference proteome</keyword>